<dbReference type="PANTHER" id="PTHR15454:SF35">
    <property type="entry name" value="NISCHARIN"/>
    <property type="match status" value="1"/>
</dbReference>
<organism evidence="4 5">
    <name type="scientific">Folsomia candida</name>
    <name type="common">Springtail</name>
    <dbReference type="NCBI Taxonomy" id="158441"/>
    <lineage>
        <taxon>Eukaryota</taxon>
        <taxon>Metazoa</taxon>
        <taxon>Ecdysozoa</taxon>
        <taxon>Arthropoda</taxon>
        <taxon>Hexapoda</taxon>
        <taxon>Collembola</taxon>
        <taxon>Entomobryomorpha</taxon>
        <taxon>Isotomoidea</taxon>
        <taxon>Isotomidae</taxon>
        <taxon>Proisotominae</taxon>
        <taxon>Folsomia</taxon>
    </lineage>
</organism>
<dbReference type="InterPro" id="IPR001683">
    <property type="entry name" value="PX_dom"/>
</dbReference>
<keyword evidence="1" id="KW-0433">Leucine-rich repeat</keyword>
<dbReference type="Pfam" id="PF12799">
    <property type="entry name" value="LRR_4"/>
    <property type="match status" value="1"/>
</dbReference>
<keyword evidence="5" id="KW-1185">Reference proteome</keyword>
<dbReference type="OMA" id="IASIKWT"/>
<evidence type="ECO:0000256" key="2">
    <source>
        <dbReference type="ARBA" id="ARBA00022737"/>
    </source>
</evidence>
<evidence type="ECO:0000313" key="4">
    <source>
        <dbReference type="EMBL" id="OXA53215.1"/>
    </source>
</evidence>
<dbReference type="Pfam" id="PF13855">
    <property type="entry name" value="LRR_8"/>
    <property type="match status" value="1"/>
</dbReference>
<name>A0A226E6G6_FOLCA</name>
<protein>
    <submittedName>
        <fullName evidence="4">Nischarin</fullName>
    </submittedName>
</protein>
<dbReference type="InterPro" id="IPR032675">
    <property type="entry name" value="LRR_dom_sf"/>
</dbReference>
<dbReference type="InterPro" id="IPR001611">
    <property type="entry name" value="Leu-rich_rpt"/>
</dbReference>
<dbReference type="SUPFAM" id="SSF64268">
    <property type="entry name" value="PX domain"/>
    <property type="match status" value="1"/>
</dbReference>
<dbReference type="GO" id="GO:0035091">
    <property type="term" value="F:phosphatidylinositol binding"/>
    <property type="evidence" value="ECO:0007669"/>
    <property type="project" value="InterPro"/>
</dbReference>
<evidence type="ECO:0000259" key="3">
    <source>
        <dbReference type="PROSITE" id="PS50195"/>
    </source>
</evidence>
<evidence type="ECO:0000313" key="5">
    <source>
        <dbReference type="Proteomes" id="UP000198287"/>
    </source>
</evidence>
<accession>A0A226E6G6</accession>
<dbReference type="InterPro" id="IPR025875">
    <property type="entry name" value="Leu-rich_rpt_4"/>
</dbReference>
<dbReference type="SMART" id="SM00312">
    <property type="entry name" value="PX"/>
    <property type="match status" value="1"/>
</dbReference>
<dbReference type="SUPFAM" id="SSF52075">
    <property type="entry name" value="Outer arm dynein light chain 1"/>
    <property type="match status" value="1"/>
</dbReference>
<dbReference type="InterPro" id="IPR036871">
    <property type="entry name" value="PX_dom_sf"/>
</dbReference>
<dbReference type="GO" id="GO:0005737">
    <property type="term" value="C:cytoplasm"/>
    <property type="evidence" value="ECO:0007669"/>
    <property type="project" value="TreeGrafter"/>
</dbReference>
<gene>
    <name evidence="4" type="ORF">Fcan01_12450</name>
</gene>
<dbReference type="STRING" id="158441.A0A226E6G6"/>
<sequence length="462" mass="52407">MACFVQGITAYISGLVTDIHNTKDTAIWYKIQVVVKDVFWHVDRRYSDFEALHRKLVETQGIPRDNVVLPPKKLIGNKDPEFVEQRRAQLDIYLTNVLQLLGRNPPDDLAQFFNLHEYEIMFMLKKLAVDIFEKGDQILCSGTPFILSPYQIFAINERMKMAVPFLDSTDKRNDFTHIVDFCTNLKQLQIVGSNIPLGRSTIIPNQYDVDLSPFKSLEEISFKMANFNKIAAIGVGRETVHRISVQNSHLESTNELLLCDTVYKSFRDAGPSHVWPNLRSLHLSNNVIKSVEDIGKLAPKLRFFDLSFNQLHTVYNLTSLPELEHVSYSGNVLSFIGCDMNVLLGNVTVLNMSQNQIENLNVFSKLYSLTVLNLSCNVINDVDEVAHLSDLPCLEVLILTGNPVASTVDYRVRALAFFNERANDISLDNEKASLSEVDQISILQAIEQARRTTLINQPRLAF</sequence>
<dbReference type="PROSITE" id="PS50195">
    <property type="entry name" value="PX"/>
    <property type="match status" value="1"/>
</dbReference>
<proteinExistence type="predicted"/>
<comment type="caution">
    <text evidence="4">The sequence shown here is derived from an EMBL/GenBank/DDBJ whole genome shotgun (WGS) entry which is preliminary data.</text>
</comment>
<dbReference type="Pfam" id="PF00787">
    <property type="entry name" value="PX"/>
    <property type="match status" value="1"/>
</dbReference>
<dbReference type="Gene3D" id="3.30.1520.10">
    <property type="entry name" value="Phox-like domain"/>
    <property type="match status" value="1"/>
</dbReference>
<dbReference type="Proteomes" id="UP000198287">
    <property type="component" value="Unassembled WGS sequence"/>
</dbReference>
<dbReference type="Gene3D" id="3.80.10.10">
    <property type="entry name" value="Ribonuclease Inhibitor"/>
    <property type="match status" value="2"/>
</dbReference>
<dbReference type="AlphaFoldDB" id="A0A226E6G6"/>
<feature type="domain" description="PX" evidence="3">
    <location>
        <begin position="7"/>
        <end position="120"/>
    </location>
</feature>
<dbReference type="OrthoDB" id="430293at2759"/>
<dbReference type="EMBL" id="LNIX01000006">
    <property type="protein sequence ID" value="OXA53215.1"/>
    <property type="molecule type" value="Genomic_DNA"/>
</dbReference>
<evidence type="ECO:0000256" key="1">
    <source>
        <dbReference type="ARBA" id="ARBA00022614"/>
    </source>
</evidence>
<reference evidence="4 5" key="1">
    <citation type="submission" date="2015-12" db="EMBL/GenBank/DDBJ databases">
        <title>The genome of Folsomia candida.</title>
        <authorList>
            <person name="Faddeeva A."/>
            <person name="Derks M.F."/>
            <person name="Anvar Y."/>
            <person name="Smit S."/>
            <person name="Van Straalen N."/>
            <person name="Roelofs D."/>
        </authorList>
    </citation>
    <scope>NUCLEOTIDE SEQUENCE [LARGE SCALE GENOMIC DNA]</scope>
    <source>
        <strain evidence="4 5">VU population</strain>
        <tissue evidence="4">Whole body</tissue>
    </source>
</reference>
<dbReference type="PROSITE" id="PS51450">
    <property type="entry name" value="LRR"/>
    <property type="match status" value="4"/>
</dbReference>
<dbReference type="PANTHER" id="PTHR15454">
    <property type="entry name" value="NISCHARIN RELATED"/>
    <property type="match status" value="1"/>
</dbReference>
<keyword evidence="2" id="KW-0677">Repeat</keyword>